<dbReference type="GO" id="GO:0002376">
    <property type="term" value="P:immune system process"/>
    <property type="evidence" value="ECO:0007669"/>
    <property type="project" value="UniProtKB-KW"/>
</dbReference>
<feature type="transmembrane region" description="Helical" evidence="27">
    <location>
        <begin position="406"/>
        <end position="425"/>
    </location>
</feature>
<keyword evidence="21" id="KW-0834">Unfolded protein response</keyword>
<evidence type="ECO:0000256" key="8">
    <source>
        <dbReference type="ARBA" id="ARBA00022741"/>
    </source>
</evidence>
<dbReference type="FunFam" id="1.20.1440.180:FF:000002">
    <property type="entry name" value="Serine/threonine-protein kinase/endoribonuclease IRE1"/>
    <property type="match status" value="1"/>
</dbReference>
<evidence type="ECO:0000256" key="19">
    <source>
        <dbReference type="ARBA" id="ARBA00023180"/>
    </source>
</evidence>
<evidence type="ECO:0000256" key="1">
    <source>
        <dbReference type="ARBA" id="ARBA00004115"/>
    </source>
</evidence>
<keyword evidence="9 31" id="KW-0418">Kinase</keyword>
<dbReference type="InterPro" id="IPR000719">
    <property type="entry name" value="Prot_kinase_dom"/>
</dbReference>
<evidence type="ECO:0000256" key="2">
    <source>
        <dbReference type="ARBA" id="ARBA00012513"/>
    </source>
</evidence>
<dbReference type="Gene3D" id="2.130.10.10">
    <property type="entry name" value="YVTN repeat-like/Quinoprotein amine dehydrogenase"/>
    <property type="match status" value="1"/>
</dbReference>
<dbReference type="Gene3D" id="1.10.510.10">
    <property type="entry name" value="Transferase(Phosphotransferase) domain 1"/>
    <property type="match status" value="1"/>
</dbReference>
<evidence type="ECO:0000256" key="10">
    <source>
        <dbReference type="ARBA" id="ARBA00022801"/>
    </source>
</evidence>
<evidence type="ECO:0000256" key="13">
    <source>
        <dbReference type="ARBA" id="ARBA00022859"/>
    </source>
</evidence>
<keyword evidence="18" id="KW-0804">Transcription</keyword>
<dbReference type="InterPro" id="IPR018391">
    <property type="entry name" value="PQQ_b-propeller_rpt"/>
</dbReference>
<evidence type="ECO:0000313" key="31">
    <source>
        <dbReference type="EMBL" id="PHT85062.1"/>
    </source>
</evidence>
<dbReference type="GO" id="GO:0006397">
    <property type="term" value="P:mRNA processing"/>
    <property type="evidence" value="ECO:0007669"/>
    <property type="project" value="UniProtKB-KW"/>
</dbReference>
<dbReference type="Pfam" id="PF06479">
    <property type="entry name" value="Ribonuc_2-5A"/>
    <property type="match status" value="1"/>
</dbReference>
<keyword evidence="7 28" id="KW-0732">Signal</keyword>
<keyword evidence="8" id="KW-0547">Nucleotide-binding</keyword>
<evidence type="ECO:0000256" key="28">
    <source>
        <dbReference type="SAM" id="SignalP"/>
    </source>
</evidence>
<evidence type="ECO:0000256" key="23">
    <source>
        <dbReference type="ARBA" id="ARBA00047899"/>
    </source>
</evidence>
<evidence type="ECO:0000256" key="14">
    <source>
        <dbReference type="ARBA" id="ARBA00022989"/>
    </source>
</evidence>
<feature type="compositionally biased region" description="Basic and acidic residues" evidence="26">
    <location>
        <begin position="460"/>
        <end position="470"/>
    </location>
</feature>
<dbReference type="GO" id="GO:0005783">
    <property type="term" value="C:endoplasmic reticulum"/>
    <property type="evidence" value="ECO:0000318"/>
    <property type="project" value="GO_Central"/>
</dbReference>
<dbReference type="GO" id="GO:0009751">
    <property type="term" value="P:response to salicylic acid"/>
    <property type="evidence" value="ECO:0007669"/>
    <property type="project" value="UniProtKB-ARBA"/>
</dbReference>
<evidence type="ECO:0000256" key="24">
    <source>
        <dbReference type="ARBA" id="ARBA00048679"/>
    </source>
</evidence>
<dbReference type="GO" id="GO:0051082">
    <property type="term" value="F:unfolded protein binding"/>
    <property type="evidence" value="ECO:0000318"/>
    <property type="project" value="GO_Central"/>
</dbReference>
<dbReference type="SMART" id="SM00564">
    <property type="entry name" value="PQQ"/>
    <property type="match status" value="2"/>
</dbReference>
<dbReference type="OrthoDB" id="63989at2759"/>
<dbReference type="SMR" id="A0A1U8GAT1"/>
<keyword evidence="19" id="KW-0325">Glycoprotein</keyword>
<dbReference type="GO" id="GO:0016787">
    <property type="term" value="F:hydrolase activity"/>
    <property type="evidence" value="ECO:0007669"/>
    <property type="project" value="UniProtKB-KW"/>
</dbReference>
<keyword evidence="11" id="KW-0256">Endoplasmic reticulum</keyword>
<feature type="domain" description="Protein kinase" evidence="29">
    <location>
        <begin position="510"/>
        <end position="800"/>
    </location>
</feature>
<evidence type="ECO:0000256" key="15">
    <source>
        <dbReference type="ARBA" id="ARBA00023015"/>
    </source>
</evidence>
<keyword evidence="17" id="KW-1015">Disulfide bond</keyword>
<comment type="catalytic activity">
    <reaction evidence="23">
        <text>L-threonyl-[protein] + ATP = O-phospho-L-threonyl-[protein] + ADP + H(+)</text>
        <dbReference type="Rhea" id="RHEA:46608"/>
        <dbReference type="Rhea" id="RHEA-COMP:11060"/>
        <dbReference type="Rhea" id="RHEA-COMP:11605"/>
        <dbReference type="ChEBI" id="CHEBI:15378"/>
        <dbReference type="ChEBI" id="CHEBI:30013"/>
        <dbReference type="ChEBI" id="CHEBI:30616"/>
        <dbReference type="ChEBI" id="CHEBI:61977"/>
        <dbReference type="ChEBI" id="CHEBI:456216"/>
        <dbReference type="EC" id="2.7.11.1"/>
    </reaction>
</comment>
<gene>
    <name evidence="31" type="ORF">T459_13505</name>
</gene>
<evidence type="ECO:0000256" key="3">
    <source>
        <dbReference type="ARBA" id="ARBA00022527"/>
    </source>
</evidence>
<dbReference type="GO" id="GO:0008380">
    <property type="term" value="P:RNA splicing"/>
    <property type="evidence" value="ECO:0007669"/>
    <property type="project" value="UniProtKB-KW"/>
</dbReference>
<organism evidence="31 32">
    <name type="scientific">Capsicum annuum</name>
    <name type="common">Capsicum pepper</name>
    <dbReference type="NCBI Taxonomy" id="4072"/>
    <lineage>
        <taxon>Eukaryota</taxon>
        <taxon>Viridiplantae</taxon>
        <taxon>Streptophyta</taxon>
        <taxon>Embryophyta</taxon>
        <taxon>Tracheophyta</taxon>
        <taxon>Spermatophyta</taxon>
        <taxon>Magnoliopsida</taxon>
        <taxon>eudicotyledons</taxon>
        <taxon>Gunneridae</taxon>
        <taxon>Pentapetalae</taxon>
        <taxon>asterids</taxon>
        <taxon>lamiids</taxon>
        <taxon>Solanales</taxon>
        <taxon>Solanaceae</taxon>
        <taxon>Solanoideae</taxon>
        <taxon>Capsiceae</taxon>
        <taxon>Capsicum</taxon>
    </lineage>
</organism>
<dbReference type="CDD" id="cd10422">
    <property type="entry name" value="RNase_Ire1"/>
    <property type="match status" value="1"/>
</dbReference>
<evidence type="ECO:0000256" key="16">
    <source>
        <dbReference type="ARBA" id="ARBA00023136"/>
    </source>
</evidence>
<dbReference type="PROSITE" id="PS51392">
    <property type="entry name" value="KEN"/>
    <property type="match status" value="1"/>
</dbReference>
<dbReference type="SMART" id="SM00220">
    <property type="entry name" value="S_TKc"/>
    <property type="match status" value="1"/>
</dbReference>
<evidence type="ECO:0000256" key="20">
    <source>
        <dbReference type="ARBA" id="ARBA00023187"/>
    </source>
</evidence>
<dbReference type="Gene3D" id="1.20.1440.180">
    <property type="entry name" value="KEN domain"/>
    <property type="match status" value="1"/>
</dbReference>
<keyword evidence="5" id="KW-0808">Transferase</keyword>
<dbReference type="GO" id="GO:0004521">
    <property type="term" value="F:RNA endonuclease activity"/>
    <property type="evidence" value="ECO:0000318"/>
    <property type="project" value="GO_Central"/>
</dbReference>
<dbReference type="SUPFAM" id="SSF56112">
    <property type="entry name" value="Protein kinase-like (PK-like)"/>
    <property type="match status" value="1"/>
</dbReference>
<evidence type="ECO:0000256" key="5">
    <source>
        <dbReference type="ARBA" id="ARBA00022679"/>
    </source>
</evidence>
<name>A0A1U8GAT1_CAPAN</name>
<dbReference type="PANTHER" id="PTHR13954">
    <property type="entry name" value="IRE1-RELATED"/>
    <property type="match status" value="1"/>
</dbReference>
<evidence type="ECO:0000313" key="32">
    <source>
        <dbReference type="Proteomes" id="UP000222542"/>
    </source>
</evidence>
<evidence type="ECO:0000256" key="27">
    <source>
        <dbReference type="SAM" id="Phobius"/>
    </source>
</evidence>
<dbReference type="GO" id="GO:0005524">
    <property type="term" value="F:ATP binding"/>
    <property type="evidence" value="ECO:0007669"/>
    <property type="project" value="UniProtKB-KW"/>
</dbReference>
<reference evidence="31 32" key="1">
    <citation type="journal article" date="2014" name="Nat. Genet.">
        <title>Genome sequence of the hot pepper provides insights into the evolution of pungency in Capsicum species.</title>
        <authorList>
            <person name="Kim S."/>
            <person name="Park M."/>
            <person name="Yeom S.I."/>
            <person name="Kim Y.M."/>
            <person name="Lee J.M."/>
            <person name="Lee H.A."/>
            <person name="Seo E."/>
            <person name="Choi J."/>
            <person name="Cheong K."/>
            <person name="Kim K.T."/>
            <person name="Jung K."/>
            <person name="Lee G.W."/>
            <person name="Oh S.K."/>
            <person name="Bae C."/>
            <person name="Kim S.B."/>
            <person name="Lee H.Y."/>
            <person name="Kim S.Y."/>
            <person name="Kim M.S."/>
            <person name="Kang B.C."/>
            <person name="Jo Y.D."/>
            <person name="Yang H.B."/>
            <person name="Jeong H.J."/>
            <person name="Kang W.H."/>
            <person name="Kwon J.K."/>
            <person name="Shin C."/>
            <person name="Lim J.Y."/>
            <person name="Park J.H."/>
            <person name="Huh J.H."/>
            <person name="Kim J.S."/>
            <person name="Kim B.D."/>
            <person name="Cohen O."/>
            <person name="Paran I."/>
            <person name="Suh M.C."/>
            <person name="Lee S.B."/>
            <person name="Kim Y.K."/>
            <person name="Shin Y."/>
            <person name="Noh S.J."/>
            <person name="Park J."/>
            <person name="Seo Y.S."/>
            <person name="Kwon S.Y."/>
            <person name="Kim H.A."/>
            <person name="Park J.M."/>
            <person name="Kim H.J."/>
            <person name="Choi S.B."/>
            <person name="Bosland P.W."/>
            <person name="Reeves G."/>
            <person name="Jo S.H."/>
            <person name="Lee B.W."/>
            <person name="Cho H.T."/>
            <person name="Choi H.S."/>
            <person name="Lee M.S."/>
            <person name="Yu Y."/>
            <person name="Do Choi Y."/>
            <person name="Park B.S."/>
            <person name="van Deynze A."/>
            <person name="Ashrafi H."/>
            <person name="Hill T."/>
            <person name="Kim W.T."/>
            <person name="Pai H.S."/>
            <person name="Ahn H.K."/>
            <person name="Yeam I."/>
            <person name="Giovannoni J.J."/>
            <person name="Rose J.K."/>
            <person name="Sorensen I."/>
            <person name="Lee S.J."/>
            <person name="Kim R.W."/>
            <person name="Choi I.Y."/>
            <person name="Choi B.S."/>
            <person name="Lim J.S."/>
            <person name="Lee Y.H."/>
            <person name="Choi D."/>
        </authorList>
    </citation>
    <scope>NUCLEOTIDE SEQUENCE [LARGE SCALE GENOMIC DNA]</scope>
    <source>
        <strain evidence="32">cv. CM334</strain>
    </source>
</reference>
<keyword evidence="13" id="KW-0391">Immunity</keyword>
<dbReference type="GO" id="GO:0042742">
    <property type="term" value="P:defense response to bacterium"/>
    <property type="evidence" value="ECO:0007669"/>
    <property type="project" value="UniProtKB-ARBA"/>
</dbReference>
<dbReference type="InterPro" id="IPR045133">
    <property type="entry name" value="IRE1/2-like"/>
</dbReference>
<dbReference type="InterPro" id="IPR038357">
    <property type="entry name" value="KEN_sf"/>
</dbReference>
<dbReference type="Gramene" id="PHT85062">
    <property type="protein sequence ID" value="PHT85062"/>
    <property type="gene ID" value="T459_13505"/>
</dbReference>
<dbReference type="SUPFAM" id="SSF50998">
    <property type="entry name" value="Quinoprotein alcohol dehydrogenase-like"/>
    <property type="match status" value="1"/>
</dbReference>
<evidence type="ECO:0000256" key="17">
    <source>
        <dbReference type="ARBA" id="ARBA00023157"/>
    </source>
</evidence>
<evidence type="ECO:0000256" key="21">
    <source>
        <dbReference type="ARBA" id="ARBA00023230"/>
    </source>
</evidence>
<keyword evidence="20" id="KW-0508">mRNA splicing</keyword>
<dbReference type="GO" id="GO:0070059">
    <property type="term" value="P:intrinsic apoptotic signaling pathway in response to endoplasmic reticulum stress"/>
    <property type="evidence" value="ECO:0000318"/>
    <property type="project" value="GO_Central"/>
</dbReference>
<feature type="compositionally biased region" description="Basic residues" evidence="26">
    <location>
        <begin position="445"/>
        <end position="454"/>
    </location>
</feature>
<dbReference type="Gene3D" id="3.30.200.20">
    <property type="entry name" value="Phosphorylase Kinase, domain 1"/>
    <property type="match status" value="1"/>
</dbReference>
<keyword evidence="22" id="KW-0511">Multifunctional enzyme</keyword>
<dbReference type="FunFam" id="1.10.510.10:FF:000463">
    <property type="entry name" value="Serine/threonine-protein kinase/endoribonuclease IRE1a"/>
    <property type="match status" value="1"/>
</dbReference>
<dbReference type="InterPro" id="IPR008271">
    <property type="entry name" value="Ser/Thr_kinase_AS"/>
</dbReference>
<keyword evidence="6 27" id="KW-0812">Transmembrane</keyword>
<dbReference type="EMBL" id="AYRZ02000004">
    <property type="protein sequence ID" value="PHT85062.1"/>
    <property type="molecule type" value="Genomic_DNA"/>
</dbReference>
<comment type="caution">
    <text evidence="31">The sequence shown here is derived from an EMBL/GenBank/DDBJ whole genome shotgun (WGS) entry which is preliminary data.</text>
</comment>
<dbReference type="GO" id="GO:0005789">
    <property type="term" value="C:endoplasmic reticulum membrane"/>
    <property type="evidence" value="ECO:0007669"/>
    <property type="project" value="UniProtKB-SubCell"/>
</dbReference>
<dbReference type="EC" id="2.7.11.1" evidence="2"/>
<protein>
    <recommendedName>
        <fullName evidence="2">non-specific serine/threonine protein kinase</fullName>
        <ecNumber evidence="2">2.7.11.1</ecNumber>
    </recommendedName>
</protein>
<evidence type="ECO:0000256" key="4">
    <source>
        <dbReference type="ARBA" id="ARBA00022664"/>
    </source>
</evidence>
<evidence type="ECO:0000256" key="12">
    <source>
        <dbReference type="ARBA" id="ARBA00022840"/>
    </source>
</evidence>
<dbReference type="KEGG" id="cann:107866776"/>
<sequence length="937" mass="105607">MRGFFVIVFFLAIVFIVVVYGASSNSERSDPEVEVIPSSEVPSSSSLLPLKPKRDTAIVAAPDGMVYLLDLKSGKDIWAFRSGPSIYSSYQALSDYQGDSNNVTIEDDNFYIDCGEDWKLYMHGNGFEKVALPFSVEEFLKQTPYVSNSGIMLGSKKTTVFIVDAKTGKHIHTFRSDVFPLEGDTDIGQNPIVPREDVEGWAAAQDTDSEAVHPLYIMRTDYALKYTSSKTGKVLWYLMVADFEASQQCKKIESFLGDISDLEDQLNSGYGVCPTKPVVHRVRNLRSLESLFASGRPRNALSGDVNPALKPVSELVELPPNERSALYQSLFASDRPQNADVVLSTSITPALKPASELVVSHPNKRTDIMHSFRPSVTEEFRLMPLQSGDNCHINTDTKSDANWNSVVLNTFMLLIAAFSFTYTMLRKRRKSHKQATDPKLQAVASKKKKSRKSGFSKSSTHNEKNKKNSQYDDTGVSGVVADTGKSEKVLELNLCKYDSLVYHRKIGKLLVSNTEIAKGSNGTIVLEGIYDGRPVAVKRLVQTHHEVALKEIQNLIASDQHPNIVRWYGVEYDQDFVYLALERCTCSLYEFISSVSNSYQKQFSGYDQDAGCLSECTVKFQWKSGDKDDFPLWKPSGYPSAHMLKLMRDMVHGLAHLHELGIVHRDLKPQNVLIVKERSVSAKLSDMGISKHLAGDMSSLTKNSTGSGSSGWQAPEQLRHERQTRAVDIFSLGCVLFFCITGGKHPYGDSFERDVNIVNNQKDLFLIENIPEAADLISALLHPNPELRPKAVEVLHHPFFWNSEMRLSFLRDASDRVELEDREDGSELLEALESVKTVALGGLWNDKMDSAFINDIGRYRRYKYDSVRDLLRVIRNKLNHYRELSKEIQELLGPVPEGFESYFSTRFARLVIEVYKVFHTYCLEEDIFRKYFRGSQI</sequence>
<evidence type="ECO:0000259" key="30">
    <source>
        <dbReference type="PROSITE" id="PS51392"/>
    </source>
</evidence>
<feature type="region of interest" description="Disordered" evidence="26">
    <location>
        <begin position="430"/>
        <end position="477"/>
    </location>
</feature>
<dbReference type="PANTHER" id="PTHR13954:SF27">
    <property type="entry name" value="SERINE_THREONINE-PROTEIN KINASE_ENDORIBONUCLEASE IRE1B"/>
    <property type="match status" value="1"/>
</dbReference>
<evidence type="ECO:0000256" key="6">
    <source>
        <dbReference type="ARBA" id="ARBA00022692"/>
    </source>
</evidence>
<keyword evidence="32" id="KW-1185">Reference proteome</keyword>
<evidence type="ECO:0000256" key="22">
    <source>
        <dbReference type="ARBA" id="ARBA00023268"/>
    </source>
</evidence>
<feature type="signal peptide" evidence="28">
    <location>
        <begin position="1"/>
        <end position="21"/>
    </location>
</feature>
<evidence type="ECO:0000256" key="9">
    <source>
        <dbReference type="ARBA" id="ARBA00022777"/>
    </source>
</evidence>
<dbReference type="PROSITE" id="PS50011">
    <property type="entry name" value="PROTEIN_KINASE_DOM"/>
    <property type="match status" value="1"/>
</dbReference>
<dbReference type="OMA" id="WNDKMDS"/>
<dbReference type="AlphaFoldDB" id="A0A1U8GAT1"/>
<proteinExistence type="predicted"/>
<dbReference type="InterPro" id="IPR011009">
    <property type="entry name" value="Kinase-like_dom_sf"/>
</dbReference>
<evidence type="ECO:0000259" key="29">
    <source>
        <dbReference type="PROSITE" id="PS50011"/>
    </source>
</evidence>
<dbReference type="InterPro" id="IPR011047">
    <property type="entry name" value="Quinoprotein_ADH-like_sf"/>
</dbReference>
<dbReference type="Pfam" id="PF00069">
    <property type="entry name" value="Pkinase"/>
    <property type="match status" value="1"/>
</dbReference>
<dbReference type="GO" id="GO:0036498">
    <property type="term" value="P:IRE1-mediated unfolded protein response"/>
    <property type="evidence" value="ECO:0000318"/>
    <property type="project" value="GO_Central"/>
</dbReference>
<dbReference type="STRING" id="4072.A0A1U8GAT1"/>
<evidence type="ECO:0000256" key="18">
    <source>
        <dbReference type="ARBA" id="ARBA00023163"/>
    </source>
</evidence>
<keyword evidence="14 27" id="KW-1133">Transmembrane helix</keyword>
<evidence type="ECO:0000256" key="7">
    <source>
        <dbReference type="ARBA" id="ARBA00022729"/>
    </source>
</evidence>
<feature type="compositionally biased region" description="Polar residues" evidence="26">
    <location>
        <begin position="698"/>
        <end position="712"/>
    </location>
</feature>
<dbReference type="InterPro" id="IPR015943">
    <property type="entry name" value="WD40/YVTN_repeat-like_dom_sf"/>
</dbReference>
<accession>A0A1U8GAT1</accession>
<dbReference type="Proteomes" id="UP000222542">
    <property type="component" value="Unassembled WGS sequence"/>
</dbReference>
<dbReference type="SMART" id="SM00580">
    <property type="entry name" value="PUG"/>
    <property type="match status" value="1"/>
</dbReference>
<keyword evidence="4" id="KW-0507">mRNA processing</keyword>
<keyword evidence="12" id="KW-0067">ATP-binding</keyword>
<dbReference type="PROSITE" id="PS00108">
    <property type="entry name" value="PROTEIN_KINASE_ST"/>
    <property type="match status" value="1"/>
</dbReference>
<keyword evidence="15" id="KW-0805">Transcription regulation</keyword>
<dbReference type="FunFam" id="3.30.200.20:FF:000077">
    <property type="entry name" value="Putative Serine/threonine-protein kinase/endoribonuclease IRE1"/>
    <property type="match status" value="1"/>
</dbReference>
<comment type="subcellular location">
    <subcellularLocation>
        <location evidence="1">Endoplasmic reticulum membrane</location>
        <topology evidence="1">Single-pass type I membrane protein</topology>
    </subcellularLocation>
</comment>
<feature type="region of interest" description="Disordered" evidence="26">
    <location>
        <begin position="698"/>
        <end position="718"/>
    </location>
</feature>
<comment type="catalytic activity">
    <reaction evidence="24">
        <text>L-seryl-[protein] + ATP = O-phospho-L-seryl-[protein] + ADP + H(+)</text>
        <dbReference type="Rhea" id="RHEA:17989"/>
        <dbReference type="Rhea" id="RHEA-COMP:9863"/>
        <dbReference type="Rhea" id="RHEA-COMP:11604"/>
        <dbReference type="ChEBI" id="CHEBI:15378"/>
        <dbReference type="ChEBI" id="CHEBI:29999"/>
        <dbReference type="ChEBI" id="CHEBI:30616"/>
        <dbReference type="ChEBI" id="CHEBI:83421"/>
        <dbReference type="ChEBI" id="CHEBI:456216"/>
        <dbReference type="EC" id="2.7.11.1"/>
    </reaction>
</comment>
<evidence type="ECO:0000256" key="26">
    <source>
        <dbReference type="SAM" id="MobiDB-lite"/>
    </source>
</evidence>
<dbReference type="InterPro" id="IPR010513">
    <property type="entry name" value="KEN_dom"/>
</dbReference>
<keyword evidence="16 27" id="KW-0472">Membrane</keyword>
<feature type="domain" description="KEN" evidence="30">
    <location>
        <begin position="803"/>
        <end position="934"/>
    </location>
</feature>
<evidence type="ECO:0000256" key="11">
    <source>
        <dbReference type="ARBA" id="ARBA00022824"/>
    </source>
</evidence>
<comment type="subunit">
    <text evidence="25">Homodimer; disulfide-linked. Dimer formation is driven by hydrophobic interactions within the N-terminal luminal domains and stabilized by disulfide bridges.</text>
</comment>
<reference evidence="31 32" key="2">
    <citation type="journal article" date="2017" name="Genome Biol.">
        <title>New reference genome sequences of hot pepper reveal the massive evolution of plant disease-resistance genes by retroduplication.</title>
        <authorList>
            <person name="Kim S."/>
            <person name="Park J."/>
            <person name="Yeom S.I."/>
            <person name="Kim Y.M."/>
            <person name="Seo E."/>
            <person name="Kim K.T."/>
            <person name="Kim M.S."/>
            <person name="Lee J.M."/>
            <person name="Cheong K."/>
            <person name="Shin H.S."/>
            <person name="Kim S.B."/>
            <person name="Han K."/>
            <person name="Lee J."/>
            <person name="Park M."/>
            <person name="Lee H.A."/>
            <person name="Lee H.Y."/>
            <person name="Lee Y."/>
            <person name="Oh S."/>
            <person name="Lee J.H."/>
            <person name="Choi E."/>
            <person name="Choi E."/>
            <person name="Lee S.E."/>
            <person name="Jeon J."/>
            <person name="Kim H."/>
            <person name="Choi G."/>
            <person name="Song H."/>
            <person name="Lee J."/>
            <person name="Lee S.C."/>
            <person name="Kwon J.K."/>
            <person name="Lee H.Y."/>
            <person name="Koo N."/>
            <person name="Hong Y."/>
            <person name="Kim R.W."/>
            <person name="Kang W.H."/>
            <person name="Huh J.H."/>
            <person name="Kang B.C."/>
            <person name="Yang T.J."/>
            <person name="Lee Y.H."/>
            <person name="Bennetzen J.L."/>
            <person name="Choi D."/>
        </authorList>
    </citation>
    <scope>NUCLEOTIDE SEQUENCE [LARGE SCALE GENOMIC DNA]</scope>
    <source>
        <strain evidence="32">cv. CM334</strain>
    </source>
</reference>
<evidence type="ECO:0000256" key="25">
    <source>
        <dbReference type="ARBA" id="ARBA00065357"/>
    </source>
</evidence>
<keyword evidence="3" id="KW-0723">Serine/threonine-protein kinase</keyword>
<dbReference type="GO" id="GO:0004674">
    <property type="term" value="F:protein serine/threonine kinase activity"/>
    <property type="evidence" value="ECO:0000318"/>
    <property type="project" value="GO_Central"/>
</dbReference>
<keyword evidence="10" id="KW-0378">Hydrolase</keyword>
<feature type="chain" id="PRO_5030035678" description="non-specific serine/threonine protein kinase" evidence="28">
    <location>
        <begin position="22"/>
        <end position="937"/>
    </location>
</feature>